<dbReference type="InterPro" id="IPR054383">
    <property type="entry name" value="PspAB-like"/>
</dbReference>
<dbReference type="EMBL" id="CAJHIS010000033">
    <property type="protein sequence ID" value="CAD6494818.1"/>
    <property type="molecule type" value="Genomic_DNA"/>
</dbReference>
<accession>A0A811TK33</accession>
<dbReference type="Proteomes" id="UP000634805">
    <property type="component" value="Unassembled WGS sequence"/>
</dbReference>
<name>A0A811TK33_9EURY</name>
<evidence type="ECO:0000313" key="2">
    <source>
        <dbReference type="Proteomes" id="UP000634805"/>
    </source>
</evidence>
<evidence type="ECO:0000313" key="1">
    <source>
        <dbReference type="EMBL" id="CAD6494818.1"/>
    </source>
</evidence>
<dbReference type="Pfam" id="PF22742">
    <property type="entry name" value="PspAB"/>
    <property type="match status" value="1"/>
</dbReference>
<sequence length="189" mass="21821">MGFLDAFLGKTKLPKSKTKDIFAISTANITFEVNLNLRALNKAGICFKPQASSHFTQARAEVEELLTYSCKDTNTGNQITKDAYGYTWIVLEDPDFEDLVSNIYLVSEGLIERDFGEQLLCALFTFKEKDGANVYWIYNFKHGNFYPFAPKANKERNSAFEFRLRSVMEKELPIEKDVERWYPLWDVPV</sequence>
<organism evidence="1 2">
    <name type="scientific">Candidatus Argoarchaeum ethanivorans</name>
    <dbReference type="NCBI Taxonomy" id="2608793"/>
    <lineage>
        <taxon>Archaea</taxon>
        <taxon>Methanobacteriati</taxon>
        <taxon>Methanobacteriota</taxon>
        <taxon>Stenosarchaea group</taxon>
        <taxon>Methanomicrobia</taxon>
        <taxon>Methanosarcinales</taxon>
        <taxon>Methanosarcinales incertae sedis</taxon>
        <taxon>GOM Arc I cluster</taxon>
        <taxon>Candidatus Argoarchaeum</taxon>
    </lineage>
</organism>
<gene>
    <name evidence="1" type="ORF">EMLJLAPB_00969</name>
</gene>
<protein>
    <submittedName>
        <fullName evidence="1">Uncharacterized protein</fullName>
    </submittedName>
</protein>
<proteinExistence type="predicted"/>
<dbReference type="AlphaFoldDB" id="A0A811TK33"/>
<comment type="caution">
    <text evidence="1">The sequence shown here is derived from an EMBL/GenBank/DDBJ whole genome shotgun (WGS) entry which is preliminary data.</text>
</comment>
<reference evidence="1" key="1">
    <citation type="submission" date="2020-10" db="EMBL/GenBank/DDBJ databases">
        <authorList>
            <person name="Hahn C.J."/>
            <person name="Laso-Perez R."/>
            <person name="Vulcano F."/>
            <person name="Vaziourakis K.-M."/>
            <person name="Stokke R."/>
            <person name="Steen I.H."/>
            <person name="Teske A."/>
            <person name="Boetius A."/>
            <person name="Liebeke M."/>
            <person name="Amann R."/>
            <person name="Knittel K."/>
        </authorList>
    </citation>
    <scope>NUCLEOTIDE SEQUENCE</scope>
    <source>
        <strain evidence="1">Gfbio:e3339647-f889-4370-9287-4fb5cb688e4c:AG392D22_GoMArc1</strain>
    </source>
</reference>